<proteinExistence type="predicted"/>
<keyword evidence="1" id="KW-1133">Transmembrane helix</keyword>
<comment type="caution">
    <text evidence="3">The sequence shown here is derived from an EMBL/GenBank/DDBJ whole genome shotgun (WGS) entry which is preliminary data.</text>
</comment>
<dbReference type="AlphaFoldDB" id="A0AAE0W4N0"/>
<dbReference type="Pfam" id="PF00629">
    <property type="entry name" value="MAM"/>
    <property type="match status" value="2"/>
</dbReference>
<reference evidence="3" key="2">
    <citation type="journal article" date="2021" name="Genome Biol. Evol.">
        <title>Developing a high-quality reference genome for a parasitic bivalve with doubly uniparental inheritance (Bivalvia: Unionida).</title>
        <authorList>
            <person name="Smith C.H."/>
        </authorList>
    </citation>
    <scope>NUCLEOTIDE SEQUENCE</scope>
    <source>
        <strain evidence="3">CHS0354</strain>
        <tissue evidence="3">Mantle</tissue>
    </source>
</reference>
<dbReference type="SUPFAM" id="SSF49899">
    <property type="entry name" value="Concanavalin A-like lectins/glucanases"/>
    <property type="match status" value="2"/>
</dbReference>
<dbReference type="InterPro" id="IPR013320">
    <property type="entry name" value="ConA-like_dom_sf"/>
</dbReference>
<evidence type="ECO:0000256" key="1">
    <source>
        <dbReference type="SAM" id="Phobius"/>
    </source>
</evidence>
<dbReference type="GO" id="GO:0016020">
    <property type="term" value="C:membrane"/>
    <property type="evidence" value="ECO:0007669"/>
    <property type="project" value="InterPro"/>
</dbReference>
<dbReference type="Gene3D" id="2.60.120.200">
    <property type="match status" value="2"/>
</dbReference>
<keyword evidence="1" id="KW-0812">Transmembrane</keyword>
<evidence type="ECO:0000259" key="2">
    <source>
        <dbReference type="PROSITE" id="PS50060"/>
    </source>
</evidence>
<reference evidence="3" key="1">
    <citation type="journal article" date="2021" name="Genome Biol. Evol.">
        <title>A High-Quality Reference Genome for a Parasitic Bivalve with Doubly Uniparental Inheritance (Bivalvia: Unionida).</title>
        <authorList>
            <person name="Smith C.H."/>
        </authorList>
    </citation>
    <scope>NUCLEOTIDE SEQUENCE</scope>
    <source>
        <strain evidence="3">CHS0354</strain>
    </source>
</reference>
<feature type="transmembrane region" description="Helical" evidence="1">
    <location>
        <begin position="341"/>
        <end position="363"/>
    </location>
</feature>
<keyword evidence="4" id="KW-1185">Reference proteome</keyword>
<dbReference type="SMART" id="SM00137">
    <property type="entry name" value="MAM"/>
    <property type="match status" value="1"/>
</dbReference>
<name>A0AAE0W4N0_9BIVA</name>
<dbReference type="Proteomes" id="UP001195483">
    <property type="component" value="Unassembled WGS sequence"/>
</dbReference>
<accession>A0AAE0W4N0</accession>
<sequence length="364" mass="40543">DNSTTDCDFDGGLCGWTQETGNEHLYWSRKNYTREEEPLIPVEFPEFCTDNSSFLALTKQNHSNSKITFRSTNLIRFVTRISTSRCLRLWSTAVNITSAYINMTVTGCLNQSVVVSSKTVNVSEHRWAPVAVDVRLTDYKLSINGGWTAGDQGYLAIDHVSLIAGMCPDCDFENDLCNWINTGFVNWNLTTDGSRKYISSEGSQNGTGLARLIGPFINSSESKMFQICLRFLYSIQGAANNTLRVFVNISGLKSPLWYWAGSSQGWITQYINILNDSDFQIEFEGKVDYGTVNVDDILVLYKTCPELPTTTPASVPTILTVTTRSNDRKESNLNQSNDMRIYLGFVAGFFTLLVALAIAVACVV</sequence>
<dbReference type="PANTHER" id="PTHR23282">
    <property type="entry name" value="APICAL ENDOSOMAL GLYCOPROTEIN PRECURSOR"/>
    <property type="match status" value="1"/>
</dbReference>
<feature type="non-terminal residue" evidence="3">
    <location>
        <position position="1"/>
    </location>
</feature>
<feature type="domain" description="MAM" evidence="2">
    <location>
        <begin position="5"/>
        <end position="169"/>
    </location>
</feature>
<evidence type="ECO:0000313" key="3">
    <source>
        <dbReference type="EMBL" id="KAK3601918.1"/>
    </source>
</evidence>
<reference evidence="3" key="3">
    <citation type="submission" date="2023-05" db="EMBL/GenBank/DDBJ databases">
        <authorList>
            <person name="Smith C.H."/>
        </authorList>
    </citation>
    <scope>NUCLEOTIDE SEQUENCE</scope>
    <source>
        <strain evidence="3">CHS0354</strain>
        <tissue evidence="3">Mantle</tissue>
    </source>
</reference>
<evidence type="ECO:0000313" key="4">
    <source>
        <dbReference type="Proteomes" id="UP001195483"/>
    </source>
</evidence>
<organism evidence="3 4">
    <name type="scientific">Potamilus streckersoni</name>
    <dbReference type="NCBI Taxonomy" id="2493646"/>
    <lineage>
        <taxon>Eukaryota</taxon>
        <taxon>Metazoa</taxon>
        <taxon>Spiralia</taxon>
        <taxon>Lophotrochozoa</taxon>
        <taxon>Mollusca</taxon>
        <taxon>Bivalvia</taxon>
        <taxon>Autobranchia</taxon>
        <taxon>Heteroconchia</taxon>
        <taxon>Palaeoheterodonta</taxon>
        <taxon>Unionida</taxon>
        <taxon>Unionoidea</taxon>
        <taxon>Unionidae</taxon>
        <taxon>Ambleminae</taxon>
        <taxon>Lampsilini</taxon>
        <taxon>Potamilus</taxon>
    </lineage>
</organism>
<dbReference type="EMBL" id="JAEAOA010000473">
    <property type="protein sequence ID" value="KAK3601918.1"/>
    <property type="molecule type" value="Genomic_DNA"/>
</dbReference>
<feature type="domain" description="MAM" evidence="2">
    <location>
        <begin position="168"/>
        <end position="306"/>
    </location>
</feature>
<dbReference type="InterPro" id="IPR051560">
    <property type="entry name" value="MAM_domain-containing"/>
</dbReference>
<protein>
    <recommendedName>
        <fullName evidence="2">MAM domain-containing protein</fullName>
    </recommendedName>
</protein>
<feature type="non-terminal residue" evidence="3">
    <location>
        <position position="364"/>
    </location>
</feature>
<dbReference type="PROSITE" id="PS50060">
    <property type="entry name" value="MAM_2"/>
    <property type="match status" value="2"/>
</dbReference>
<keyword evidence="1" id="KW-0472">Membrane</keyword>
<gene>
    <name evidence="3" type="ORF">CHS0354_006964</name>
</gene>
<dbReference type="PANTHER" id="PTHR23282:SF101">
    <property type="entry name" value="MAM DOMAIN-CONTAINING PROTEIN"/>
    <property type="match status" value="1"/>
</dbReference>
<dbReference type="InterPro" id="IPR000998">
    <property type="entry name" value="MAM_dom"/>
</dbReference>